<protein>
    <submittedName>
        <fullName evidence="1">Uncharacterized protein</fullName>
    </submittedName>
</protein>
<accession>A0A4R7J434</accession>
<proteinExistence type="predicted"/>
<dbReference type="OrthoDB" id="9787478at2"/>
<dbReference type="InterPro" id="IPR046075">
    <property type="entry name" value="DUF6093"/>
</dbReference>
<dbReference type="Pfam" id="PF19586">
    <property type="entry name" value="DUF6093"/>
    <property type="match status" value="1"/>
</dbReference>
<comment type="caution">
    <text evidence="1">The sequence shown here is derived from an EMBL/GenBank/DDBJ whole genome shotgun (WGS) entry which is preliminary data.</text>
</comment>
<dbReference type="RefSeq" id="WP_133755417.1">
    <property type="nucleotide sequence ID" value="NZ_SOAW01000002.1"/>
</dbReference>
<evidence type="ECO:0000313" key="1">
    <source>
        <dbReference type="EMBL" id="TDT31103.1"/>
    </source>
</evidence>
<keyword evidence="2" id="KW-1185">Reference proteome</keyword>
<sequence>MDFVFGETVTIRRAAQPTDPDNPNRTVLDWANATDIPVEGCAVWLSGTDDLSDAEHSKGTFDYTIIMPTGTDVTQLDRLVVRGVEMIVAARPFPWRSPFTGWAPGIEVRANTRLPHNFVVDIHTGPRERRTNELGEFVYMNGPVFRPGVPVSITAVGVGRGTVTAGGQDVTLRSYTVRMAGDVTGVETSMFLVVTGAVGMGDPDMVGRVLEVLNLGDGNPNWAMERELICHVVLD</sequence>
<reference evidence="1 2" key="1">
    <citation type="submission" date="2019-03" db="EMBL/GenBank/DDBJ databases">
        <title>Genomic Encyclopedia of Archaeal and Bacterial Type Strains, Phase II (KMG-II): from individual species to whole genera.</title>
        <authorList>
            <person name="Goeker M."/>
        </authorList>
    </citation>
    <scope>NUCLEOTIDE SEQUENCE [LARGE SCALE GENOMIC DNA]</scope>
    <source>
        <strain evidence="1 2">DSM 24323</strain>
    </source>
</reference>
<organism evidence="1 2">
    <name type="scientific">Naumannella halotolerans</name>
    <dbReference type="NCBI Taxonomy" id="993414"/>
    <lineage>
        <taxon>Bacteria</taxon>
        <taxon>Bacillati</taxon>
        <taxon>Actinomycetota</taxon>
        <taxon>Actinomycetes</taxon>
        <taxon>Propionibacteriales</taxon>
        <taxon>Propionibacteriaceae</taxon>
        <taxon>Naumannella</taxon>
    </lineage>
</organism>
<dbReference type="Proteomes" id="UP000295371">
    <property type="component" value="Unassembled WGS sequence"/>
</dbReference>
<evidence type="ECO:0000313" key="2">
    <source>
        <dbReference type="Proteomes" id="UP000295371"/>
    </source>
</evidence>
<gene>
    <name evidence="1" type="ORF">CLV29_2516</name>
</gene>
<dbReference type="AlphaFoldDB" id="A0A4R7J434"/>
<name>A0A4R7J434_9ACTN</name>
<dbReference type="EMBL" id="SOAW01000002">
    <property type="protein sequence ID" value="TDT31103.1"/>
    <property type="molecule type" value="Genomic_DNA"/>
</dbReference>